<dbReference type="RefSeq" id="WP_148992385.1">
    <property type="nucleotide sequence ID" value="NZ_VTEW01000014.1"/>
</dbReference>
<dbReference type="Proteomes" id="UP000325054">
    <property type="component" value="Unassembled WGS sequence"/>
</dbReference>
<evidence type="ECO:0000313" key="3">
    <source>
        <dbReference type="Proteomes" id="UP000325054"/>
    </source>
</evidence>
<reference evidence="2 3" key="1">
    <citation type="submission" date="2019-08" db="EMBL/GenBank/DDBJ databases">
        <title>Bacillus genomes from the desert of Cuatro Cienegas, Coahuila.</title>
        <authorList>
            <person name="Olmedo-Alvarez G."/>
        </authorList>
    </citation>
    <scope>NUCLEOTIDE SEQUENCE [LARGE SCALE GENOMIC DNA]</scope>
    <source>
        <strain evidence="2 3">CH451a_14T</strain>
    </source>
</reference>
<organism evidence="2 3">
    <name type="scientific">Rossellomorea aquimaris</name>
    <dbReference type="NCBI Taxonomy" id="189382"/>
    <lineage>
        <taxon>Bacteria</taxon>
        <taxon>Bacillati</taxon>
        <taxon>Bacillota</taxon>
        <taxon>Bacilli</taxon>
        <taxon>Bacillales</taxon>
        <taxon>Bacillaceae</taxon>
        <taxon>Rossellomorea</taxon>
    </lineage>
</organism>
<evidence type="ECO:0000313" key="2">
    <source>
        <dbReference type="EMBL" id="TYS76007.1"/>
    </source>
</evidence>
<dbReference type="AlphaFoldDB" id="A0A5D4TJY9"/>
<name>A0A5D4TJY9_9BACI</name>
<proteinExistence type="predicted"/>
<accession>A0A5D4TJY9</accession>
<sequence length="67" mass="7521">MKVQIRSKGMFDVGITKKIMGGRKKVNQGHLMWGILRLVSLEERVKDTKVQKSRSGVPREAVENPSG</sequence>
<gene>
    <name evidence="2" type="ORF">FZC80_15715</name>
</gene>
<feature type="region of interest" description="Disordered" evidence="1">
    <location>
        <begin position="48"/>
        <end position="67"/>
    </location>
</feature>
<evidence type="ECO:0000256" key="1">
    <source>
        <dbReference type="SAM" id="MobiDB-lite"/>
    </source>
</evidence>
<comment type="caution">
    <text evidence="2">The sequence shown here is derived from an EMBL/GenBank/DDBJ whole genome shotgun (WGS) entry which is preliminary data.</text>
</comment>
<protein>
    <submittedName>
        <fullName evidence="2">Uncharacterized protein</fullName>
    </submittedName>
</protein>
<dbReference type="EMBL" id="VTEW01000014">
    <property type="protein sequence ID" value="TYS76007.1"/>
    <property type="molecule type" value="Genomic_DNA"/>
</dbReference>